<dbReference type="EMBL" id="JAYGHX010000002">
    <property type="protein sequence ID" value="MEA5390642.1"/>
    <property type="molecule type" value="Genomic_DNA"/>
</dbReference>
<dbReference type="InterPro" id="IPR050407">
    <property type="entry name" value="Geranylgeranyl_reductase"/>
</dbReference>
<dbReference type="EC" id="1.-.-.-" evidence="2"/>
<dbReference type="InterPro" id="IPR036188">
    <property type="entry name" value="FAD/NAD-bd_sf"/>
</dbReference>
<keyword evidence="3" id="KW-1185">Reference proteome</keyword>
<dbReference type="PRINTS" id="PR00420">
    <property type="entry name" value="RNGMNOXGNASE"/>
</dbReference>
<name>A0ABU5RSB8_9CYAN</name>
<dbReference type="Gene3D" id="3.50.50.60">
    <property type="entry name" value="FAD/NAD(P)-binding domain"/>
    <property type="match status" value="1"/>
</dbReference>
<dbReference type="PANTHER" id="PTHR42685">
    <property type="entry name" value="GERANYLGERANYL DIPHOSPHATE REDUCTASE"/>
    <property type="match status" value="1"/>
</dbReference>
<gene>
    <name evidence="2" type="ORF">VB738_05125</name>
</gene>
<keyword evidence="2" id="KW-0560">Oxidoreductase</keyword>
<dbReference type="Proteomes" id="UP001304461">
    <property type="component" value="Unassembled WGS sequence"/>
</dbReference>
<dbReference type="GO" id="GO:0016491">
    <property type="term" value="F:oxidoreductase activity"/>
    <property type="evidence" value="ECO:0007669"/>
    <property type="project" value="UniProtKB-KW"/>
</dbReference>
<accession>A0ABU5RSB8</accession>
<feature type="domain" description="FAD-binding" evidence="1">
    <location>
        <begin position="9"/>
        <end position="58"/>
    </location>
</feature>
<protein>
    <submittedName>
        <fullName evidence="2">NAD(P)/FAD-dependent oxidoreductase</fullName>
        <ecNumber evidence="2">1.-.-.-</ecNumber>
    </submittedName>
</protein>
<reference evidence="2 3" key="1">
    <citation type="submission" date="2023-12" db="EMBL/GenBank/DDBJ databases">
        <title>Baltic Sea Cyanobacteria.</title>
        <authorList>
            <person name="Delbaje E."/>
            <person name="Fewer D.P."/>
            <person name="Shishido T.K."/>
        </authorList>
    </citation>
    <scope>NUCLEOTIDE SEQUENCE [LARGE SCALE GENOMIC DNA]</scope>
    <source>
        <strain evidence="2 3">UHCC 0139</strain>
    </source>
</reference>
<sequence length="421" mass="46337">MPSESSLHCQVLVVGAGPAGGDLARRLALQGVDVVLVDRLDDLTRSAFSSAALPIETMTSLGLPAEVVGSRWREWQLIGPGAATRCWASPHPLGVVLDFGALRRWQADQCQRWGARVRLGLHACSSRQEGKRMVTHLRRSDGSTLRVCSDWTVDASGHERALLGDPPVTDRRRDGLVRAAGLEWLLRVSPACWERWADRLSFCLGSDWVPQGYGWIFPMQPGVLKLGVCRLVDGQRRQPPLGGLIADLGRRLLAGGEAAGGAGREPFEVLDRHGGLVRSTIRRREPHQRGRLVGLGDAVSTANLLGGEGIRHALTSSAVLAPLLQQALAAPGRSSSEQQPERAMRDYAPQLRRALGWRWSLSGRLARRTWLGLHRPGADDRLDQVLRGLESRRAEDLSALLFGYRFERYGLRAMPYLLGWR</sequence>
<evidence type="ECO:0000259" key="1">
    <source>
        <dbReference type="Pfam" id="PF01494"/>
    </source>
</evidence>
<dbReference type="InterPro" id="IPR002938">
    <property type="entry name" value="FAD-bd"/>
</dbReference>
<dbReference type="PANTHER" id="PTHR42685:SF22">
    <property type="entry name" value="CONDITIONED MEDIUM FACTOR RECEPTOR 1"/>
    <property type="match status" value="1"/>
</dbReference>
<proteinExistence type="predicted"/>
<comment type="caution">
    <text evidence="2">The sequence shown here is derived from an EMBL/GenBank/DDBJ whole genome shotgun (WGS) entry which is preliminary data.</text>
</comment>
<dbReference type="RefSeq" id="WP_323304723.1">
    <property type="nucleotide sequence ID" value="NZ_JAYGHX010000002.1"/>
</dbReference>
<evidence type="ECO:0000313" key="2">
    <source>
        <dbReference type="EMBL" id="MEA5390642.1"/>
    </source>
</evidence>
<evidence type="ECO:0000313" key="3">
    <source>
        <dbReference type="Proteomes" id="UP001304461"/>
    </source>
</evidence>
<dbReference type="SUPFAM" id="SSF51905">
    <property type="entry name" value="FAD/NAD(P)-binding domain"/>
    <property type="match status" value="1"/>
</dbReference>
<organism evidence="2 3">
    <name type="scientific">Cyanobium gracile UHCC 0139</name>
    <dbReference type="NCBI Taxonomy" id="3110308"/>
    <lineage>
        <taxon>Bacteria</taxon>
        <taxon>Bacillati</taxon>
        <taxon>Cyanobacteriota</taxon>
        <taxon>Cyanophyceae</taxon>
        <taxon>Synechococcales</taxon>
        <taxon>Prochlorococcaceae</taxon>
        <taxon>Cyanobium</taxon>
    </lineage>
</organism>
<dbReference type="Pfam" id="PF01494">
    <property type="entry name" value="FAD_binding_3"/>
    <property type="match status" value="1"/>
</dbReference>